<dbReference type="RefSeq" id="WP_212532579.1">
    <property type="nucleotide sequence ID" value="NZ_JAGSOG010000258.1"/>
</dbReference>
<proteinExistence type="predicted"/>
<evidence type="ECO:0000313" key="4">
    <source>
        <dbReference type="Proteomes" id="UP000675781"/>
    </source>
</evidence>
<sequence length="182" mass="20470">MFICLDDRLGDDEFARGVIAAFRRRLRANQVVGALYGLVLAVNYALSSAKHMRPSLMPSVLLSVVALYLILSPWLRRLVLKRQCRKVQVQGMGVTFTGEGAKWTFQLESGECGGHFNGWGCYVKIVEAPEFFLLFPSRKRTVVVPRRAFSPEQADRFSRFANYGFAEARLVEPEVGVQATHV</sequence>
<gene>
    <name evidence="3" type="ORF">KDL01_32900</name>
</gene>
<evidence type="ECO:0000259" key="2">
    <source>
        <dbReference type="Pfam" id="PF14317"/>
    </source>
</evidence>
<dbReference type="EMBL" id="JAGSOG010000258">
    <property type="protein sequence ID" value="MBR7838118.1"/>
    <property type="molecule type" value="Genomic_DNA"/>
</dbReference>
<feature type="domain" description="YcxB-like C-terminal" evidence="2">
    <location>
        <begin position="119"/>
        <end position="160"/>
    </location>
</feature>
<organism evidence="3 4">
    <name type="scientific">Actinospica durhamensis</name>
    <dbReference type="NCBI Taxonomy" id="1508375"/>
    <lineage>
        <taxon>Bacteria</taxon>
        <taxon>Bacillati</taxon>
        <taxon>Actinomycetota</taxon>
        <taxon>Actinomycetes</taxon>
        <taxon>Catenulisporales</taxon>
        <taxon>Actinospicaceae</taxon>
        <taxon>Actinospica</taxon>
    </lineage>
</organism>
<comment type="caution">
    <text evidence="3">The sequence shown here is derived from an EMBL/GenBank/DDBJ whole genome shotgun (WGS) entry which is preliminary data.</text>
</comment>
<reference evidence="3" key="1">
    <citation type="submission" date="2021-04" db="EMBL/GenBank/DDBJ databases">
        <title>Genome based classification of Actinospica acidithermotolerans sp. nov., an actinobacterium isolated from an Indonesian hot spring.</title>
        <authorList>
            <person name="Kusuma A.B."/>
            <person name="Putra K.E."/>
            <person name="Nafisah S."/>
            <person name="Loh J."/>
            <person name="Nouioui I."/>
            <person name="Goodfellow M."/>
        </authorList>
    </citation>
    <scope>NUCLEOTIDE SEQUENCE</scope>
    <source>
        <strain evidence="3">CSCA 57</strain>
    </source>
</reference>
<keyword evidence="1" id="KW-0812">Transmembrane</keyword>
<accession>A0A941EVN5</accession>
<protein>
    <submittedName>
        <fullName evidence="3">YcxB family protein</fullName>
    </submittedName>
</protein>
<keyword evidence="4" id="KW-1185">Reference proteome</keyword>
<evidence type="ECO:0000256" key="1">
    <source>
        <dbReference type="SAM" id="Phobius"/>
    </source>
</evidence>
<keyword evidence="1" id="KW-1133">Transmembrane helix</keyword>
<dbReference type="InterPro" id="IPR025588">
    <property type="entry name" value="YcxB-like_C"/>
</dbReference>
<feature type="transmembrane region" description="Helical" evidence="1">
    <location>
        <begin position="55"/>
        <end position="75"/>
    </location>
</feature>
<dbReference type="AlphaFoldDB" id="A0A941EVN5"/>
<evidence type="ECO:0000313" key="3">
    <source>
        <dbReference type="EMBL" id="MBR7838118.1"/>
    </source>
</evidence>
<dbReference type="Pfam" id="PF14317">
    <property type="entry name" value="YcxB"/>
    <property type="match status" value="1"/>
</dbReference>
<name>A0A941EVN5_9ACTN</name>
<feature type="transmembrane region" description="Helical" evidence="1">
    <location>
        <begin position="31"/>
        <end position="49"/>
    </location>
</feature>
<dbReference type="Proteomes" id="UP000675781">
    <property type="component" value="Unassembled WGS sequence"/>
</dbReference>
<keyword evidence="1" id="KW-0472">Membrane</keyword>